<dbReference type="PATRIC" id="fig|1489064.4.peg.2340"/>
<dbReference type="RefSeq" id="WP_047763111.1">
    <property type="nucleotide sequence ID" value="NZ_LAQL01000003.1"/>
</dbReference>
<dbReference type="Gene3D" id="3.40.50.360">
    <property type="match status" value="1"/>
</dbReference>
<evidence type="ECO:0000313" key="4">
    <source>
        <dbReference type="EMBL" id="KLN61774.1"/>
    </source>
</evidence>
<evidence type="ECO:0000259" key="3">
    <source>
        <dbReference type="Pfam" id="PF02525"/>
    </source>
</evidence>
<dbReference type="EMBL" id="LAQL01000003">
    <property type="protein sequence ID" value="KLN61774.1"/>
    <property type="molecule type" value="Genomic_DNA"/>
</dbReference>
<reference evidence="4 5" key="1">
    <citation type="submission" date="2015-03" db="EMBL/GenBank/DDBJ databases">
        <title>Genome Sequence of Kiloniella spongiae MEBiC09566, isolated from a marine sponge.</title>
        <authorList>
            <person name="Shao Z."/>
            <person name="Wang L."/>
            <person name="Li X."/>
        </authorList>
    </citation>
    <scope>NUCLEOTIDE SEQUENCE [LARGE SCALE GENOMIC DNA]</scope>
    <source>
        <strain evidence="4 5">MEBiC09566</strain>
    </source>
</reference>
<dbReference type="PANTHER" id="PTHR10204">
    <property type="entry name" value="NAD P H OXIDOREDUCTASE-RELATED"/>
    <property type="match status" value="1"/>
</dbReference>
<keyword evidence="2" id="KW-0560">Oxidoreductase</keyword>
<feature type="domain" description="Flavodoxin-like fold" evidence="3">
    <location>
        <begin position="1"/>
        <end position="136"/>
    </location>
</feature>
<dbReference type="Pfam" id="PF02525">
    <property type="entry name" value="Flavodoxin_2"/>
    <property type="match status" value="1"/>
</dbReference>
<dbReference type="GO" id="GO:0005829">
    <property type="term" value="C:cytosol"/>
    <property type="evidence" value="ECO:0007669"/>
    <property type="project" value="TreeGrafter"/>
</dbReference>
<dbReference type="PANTHER" id="PTHR10204:SF34">
    <property type="entry name" value="NAD(P)H DEHYDROGENASE [QUINONE] 1 ISOFORM 1"/>
    <property type="match status" value="1"/>
</dbReference>
<dbReference type="InterPro" id="IPR003680">
    <property type="entry name" value="Flavodoxin_fold"/>
</dbReference>
<sequence length="193" mass="22269">MKCLVVIAHPLEDSLCKHLANETIAHLETKGNEITVKDLYTERFAPPLTHAERQSYFAESFDSTALEQDLTQLKETQSLVLIFPTWWFGFPAILKGWFDRVWAPGHAYDHADNNKAILPKLDNLVEMKVITTLGSPRWVDLLILRQPVRRVLKTAIRGTCAPKCRFQMLSLYGSESLSKEKVDRFIQKIRKRF</sequence>
<dbReference type="OrthoDB" id="9798454at2"/>
<dbReference type="Proteomes" id="UP000035444">
    <property type="component" value="Unassembled WGS sequence"/>
</dbReference>
<comment type="caution">
    <text evidence="4">The sequence shown here is derived from an EMBL/GenBank/DDBJ whole genome shotgun (WGS) entry which is preliminary data.</text>
</comment>
<accession>A0A0H2MGQ4</accession>
<evidence type="ECO:0000256" key="2">
    <source>
        <dbReference type="ARBA" id="ARBA00023002"/>
    </source>
</evidence>
<gene>
    <name evidence="4" type="ORF">WH96_05625</name>
</gene>
<organism evidence="4 5">
    <name type="scientific">Kiloniella spongiae</name>
    <dbReference type="NCBI Taxonomy" id="1489064"/>
    <lineage>
        <taxon>Bacteria</taxon>
        <taxon>Pseudomonadati</taxon>
        <taxon>Pseudomonadota</taxon>
        <taxon>Alphaproteobacteria</taxon>
        <taxon>Rhodospirillales</taxon>
        <taxon>Kiloniellaceae</taxon>
        <taxon>Kiloniella</taxon>
    </lineage>
</organism>
<dbReference type="AlphaFoldDB" id="A0A0H2MGQ4"/>
<dbReference type="SUPFAM" id="SSF52218">
    <property type="entry name" value="Flavoproteins"/>
    <property type="match status" value="1"/>
</dbReference>
<comment type="similarity">
    <text evidence="1">Belongs to the NAD(P)H dehydrogenase (quinone) family.</text>
</comment>
<dbReference type="GO" id="GO:0003955">
    <property type="term" value="F:NAD(P)H dehydrogenase (quinone) activity"/>
    <property type="evidence" value="ECO:0007669"/>
    <property type="project" value="TreeGrafter"/>
</dbReference>
<dbReference type="InterPro" id="IPR051545">
    <property type="entry name" value="NAD(P)H_dehydrogenase_qn"/>
</dbReference>
<proteinExistence type="inferred from homology"/>
<protein>
    <submittedName>
        <fullName evidence="4">NAD(P)H dehydrogenase</fullName>
    </submittedName>
</protein>
<evidence type="ECO:0000313" key="5">
    <source>
        <dbReference type="Proteomes" id="UP000035444"/>
    </source>
</evidence>
<evidence type="ECO:0000256" key="1">
    <source>
        <dbReference type="ARBA" id="ARBA00006252"/>
    </source>
</evidence>
<dbReference type="InterPro" id="IPR029039">
    <property type="entry name" value="Flavoprotein-like_sf"/>
</dbReference>
<keyword evidence="5" id="KW-1185">Reference proteome</keyword>
<dbReference type="STRING" id="1489064.WH96_05625"/>
<name>A0A0H2MGQ4_9PROT</name>